<dbReference type="Gene3D" id="3.40.50.1390">
    <property type="entry name" value="Resolvase, N-terminal catalytic domain"/>
    <property type="match status" value="1"/>
</dbReference>
<dbReference type="PANTHER" id="PTHR30461:SF26">
    <property type="entry name" value="RESOLVASE HOMOLOG YNEB"/>
    <property type="match status" value="1"/>
</dbReference>
<evidence type="ECO:0000256" key="1">
    <source>
        <dbReference type="ARBA" id="ARBA00009913"/>
    </source>
</evidence>
<sequence length="210" mass="23446">MGCFYPIPVLRFHHLELNETVFTIMALYGYARVSTSDQDLTLQTQILRAAGCEIIRAEKASGSGRTGRSELQLLLEFLRPGDTLMVTRVDRLARSIKDLQDIVYALNQQGVTLRATEQPVDTRSAAGKAFLDMLGVFAEFETNLRRERQMEGIAAAKARGVYRGRKPSIDPAVVYRLYTIEKMGATAIARQLGIGRASVYRALENYEQPA</sequence>
<dbReference type="CDD" id="cd03768">
    <property type="entry name" value="SR_ResInv"/>
    <property type="match status" value="1"/>
</dbReference>
<dbReference type="KEGG" id="sey:SL1344_P1_0062"/>
<keyword evidence="11" id="KW-1185">Reference proteome</keyword>
<dbReference type="PROSITE" id="PS00397">
    <property type="entry name" value="RECOMBINASES_1"/>
    <property type="match status" value="1"/>
</dbReference>
<dbReference type="InterPro" id="IPR006118">
    <property type="entry name" value="Recombinase_CS"/>
</dbReference>
<dbReference type="PROSITE" id="PS00398">
    <property type="entry name" value="RECOMBINASES_2"/>
    <property type="match status" value="1"/>
</dbReference>
<dbReference type="InterPro" id="IPR050639">
    <property type="entry name" value="SSR_resolvase"/>
</dbReference>
<feature type="domain" description="Resolvase/invertase-type recombinase catalytic" evidence="9">
    <location>
        <begin position="26"/>
        <end position="160"/>
    </location>
</feature>
<organism evidence="10 11">
    <name type="scientific">Salmonella typhimurium (strain SL1344)</name>
    <dbReference type="NCBI Taxonomy" id="216597"/>
    <lineage>
        <taxon>Bacteria</taxon>
        <taxon>Pseudomonadati</taxon>
        <taxon>Pseudomonadota</taxon>
        <taxon>Gammaproteobacteria</taxon>
        <taxon>Enterobacterales</taxon>
        <taxon>Enterobacteriaceae</taxon>
        <taxon>Salmonella</taxon>
    </lineage>
</organism>
<dbReference type="PANTHER" id="PTHR30461">
    <property type="entry name" value="DNA-INVERTASE FROM LAMBDOID PROPHAGE"/>
    <property type="match status" value="1"/>
</dbReference>
<keyword evidence="10" id="KW-0614">Plasmid</keyword>
<evidence type="ECO:0000259" key="9">
    <source>
        <dbReference type="PROSITE" id="PS51736"/>
    </source>
</evidence>
<dbReference type="GO" id="GO:0003677">
    <property type="term" value="F:DNA binding"/>
    <property type="evidence" value="ECO:0007669"/>
    <property type="project" value="UniProtKB-KW"/>
</dbReference>
<evidence type="ECO:0000256" key="6">
    <source>
        <dbReference type="ARBA" id="ARBA00053186"/>
    </source>
</evidence>
<dbReference type="Proteomes" id="UP000008962">
    <property type="component" value="Plasmid pSLT_SL1344"/>
</dbReference>
<evidence type="ECO:0000256" key="2">
    <source>
        <dbReference type="ARBA" id="ARBA00022908"/>
    </source>
</evidence>
<dbReference type="HOGENOM" id="CLU_010686_8_3_6"/>
<dbReference type="InterPro" id="IPR009057">
    <property type="entry name" value="Homeodomain-like_sf"/>
</dbReference>
<evidence type="ECO:0000313" key="11">
    <source>
        <dbReference type="Proteomes" id="UP000008962"/>
    </source>
</evidence>
<evidence type="ECO:0000256" key="7">
    <source>
        <dbReference type="PIRSR" id="PIRSR606118-50"/>
    </source>
</evidence>
<evidence type="ECO:0000256" key="3">
    <source>
        <dbReference type="ARBA" id="ARBA00023100"/>
    </source>
</evidence>
<dbReference type="GO" id="GO:0000150">
    <property type="term" value="F:DNA strand exchange activity"/>
    <property type="evidence" value="ECO:0007669"/>
    <property type="project" value="UniProtKB-KW"/>
</dbReference>
<comment type="function">
    <text evidence="6">A DNA fragment of approximately 900 base pairs, adjacent to the fljB (H2) gene, which specifies the synthesis of phase-2 flagellin, can exist in either orientation with respect to fljB. The orientation of the inversion region controls expression of fljB. The hin gene occupies about two-thirds of the inversion region; it is required for the inversion of the fljB controlling region.</text>
</comment>
<evidence type="ECO:0000256" key="4">
    <source>
        <dbReference type="ARBA" id="ARBA00023125"/>
    </source>
</evidence>
<dbReference type="PROSITE" id="PS51736">
    <property type="entry name" value="RECOMBINASES_3"/>
    <property type="match status" value="1"/>
</dbReference>
<dbReference type="InterPro" id="IPR036162">
    <property type="entry name" value="Resolvase-like_N_sf"/>
</dbReference>
<reference evidence="11" key="1">
    <citation type="journal article" date="2012" name="Proc. Natl. Acad. Sci. U.S.A.">
        <title>The transcriptional landscape and small RNAs of Salmonella enterica serovar Typhimurium.</title>
        <authorList>
            <person name="Kroger C."/>
            <person name="Dillon S.C."/>
            <person name="Cameron A.D."/>
            <person name="Papenfort K."/>
            <person name="Sivasankaran S.K."/>
            <person name="Hokamp K."/>
            <person name="Chao Y."/>
            <person name="Sittka A."/>
            <person name="Hebrard M."/>
            <person name="Handler K."/>
            <person name="Colgan A."/>
            <person name="Leekitcharoenphon P."/>
            <person name="Langridge G.C."/>
            <person name="Lohan A.J."/>
            <person name="Loftus B."/>
            <person name="Lucchini S."/>
            <person name="Ussery D.W."/>
            <person name="Dorman C.J."/>
            <person name="Thomson N.R."/>
            <person name="Vogel J."/>
            <person name="Hinton J.C."/>
        </authorList>
    </citation>
    <scope>NUCLEOTIDE SEQUENCE [LARGE SCALE GENOMIC DNA]</scope>
    <source>
        <strain evidence="11">SL1344</strain>
    </source>
</reference>
<name>A0A0H3P012_SALTS</name>
<protein>
    <submittedName>
        <fullName evidence="10">Resolvase</fullName>
    </submittedName>
</protein>
<evidence type="ECO:0000313" key="10">
    <source>
        <dbReference type="EMBL" id="CCF76767.1"/>
    </source>
</evidence>
<comment type="similarity">
    <text evidence="1">Belongs to the site-specific recombinase resolvase family.</text>
</comment>
<dbReference type="FunFam" id="3.40.50.1390:FF:000001">
    <property type="entry name" value="DNA recombinase"/>
    <property type="match status" value="1"/>
</dbReference>
<evidence type="ECO:0000256" key="5">
    <source>
        <dbReference type="ARBA" id="ARBA00023172"/>
    </source>
</evidence>
<dbReference type="Pfam" id="PF02796">
    <property type="entry name" value="HTH_7"/>
    <property type="match status" value="1"/>
</dbReference>
<keyword evidence="4" id="KW-0238">DNA-binding</keyword>
<proteinExistence type="inferred from homology"/>
<dbReference type="SUPFAM" id="SSF46689">
    <property type="entry name" value="Homeodomain-like"/>
    <property type="match status" value="1"/>
</dbReference>
<accession>A0A0H3P012</accession>
<dbReference type="InterPro" id="IPR006119">
    <property type="entry name" value="Resolv_N"/>
</dbReference>
<dbReference type="AlphaFoldDB" id="A0A0H3P012"/>
<dbReference type="SUPFAM" id="SSF53041">
    <property type="entry name" value="Resolvase-like"/>
    <property type="match status" value="1"/>
</dbReference>
<keyword evidence="3" id="KW-0230">DNA invertase</keyword>
<dbReference type="GO" id="GO:0015074">
    <property type="term" value="P:DNA integration"/>
    <property type="evidence" value="ECO:0007669"/>
    <property type="project" value="UniProtKB-KW"/>
</dbReference>
<keyword evidence="2" id="KW-0229">DNA integration</keyword>
<dbReference type="Gene3D" id="1.10.10.60">
    <property type="entry name" value="Homeodomain-like"/>
    <property type="match status" value="1"/>
</dbReference>
<feature type="active site" description="O-(5'-phospho-DNA)-serine intermediate" evidence="7 8">
    <location>
        <position position="34"/>
    </location>
</feature>
<geneLocation type="plasmid" evidence="10 11">
    <name>pSLT_SL1344</name>
</geneLocation>
<gene>
    <name evidence="10" type="primary">rlgA</name>
    <name evidence="10" type="ORF">SL1344_P1_0062</name>
</gene>
<dbReference type="EMBL" id="HE654724">
    <property type="protein sequence ID" value="CCF76767.1"/>
    <property type="molecule type" value="Genomic_DNA"/>
</dbReference>
<dbReference type="InterPro" id="IPR006120">
    <property type="entry name" value="Resolvase_HTH_dom"/>
</dbReference>
<keyword evidence="5" id="KW-0233">DNA recombination</keyword>
<evidence type="ECO:0000256" key="8">
    <source>
        <dbReference type="PROSITE-ProRule" id="PRU10137"/>
    </source>
</evidence>
<dbReference type="SMART" id="SM00857">
    <property type="entry name" value="Resolvase"/>
    <property type="match status" value="1"/>
</dbReference>
<dbReference type="Pfam" id="PF00239">
    <property type="entry name" value="Resolvase"/>
    <property type="match status" value="1"/>
</dbReference>